<evidence type="ECO:0000256" key="2">
    <source>
        <dbReference type="ARBA" id="ARBA00023125"/>
    </source>
</evidence>
<dbReference type="GO" id="GO:0003700">
    <property type="term" value="F:DNA-binding transcription factor activity"/>
    <property type="evidence" value="ECO:0007669"/>
    <property type="project" value="InterPro"/>
</dbReference>
<dbReference type="Pfam" id="PF01380">
    <property type="entry name" value="SIS"/>
    <property type="match status" value="1"/>
</dbReference>
<dbReference type="InterPro" id="IPR047640">
    <property type="entry name" value="RpiR-like"/>
</dbReference>
<organism evidence="6 7">
    <name type="scientific">Mesotoga infera</name>
    <dbReference type="NCBI Taxonomy" id="1236046"/>
    <lineage>
        <taxon>Bacteria</taxon>
        <taxon>Thermotogati</taxon>
        <taxon>Thermotogota</taxon>
        <taxon>Thermotogae</taxon>
        <taxon>Kosmotogales</taxon>
        <taxon>Kosmotogaceae</taxon>
        <taxon>Mesotoga</taxon>
    </lineage>
</organism>
<dbReference type="InterPro" id="IPR036388">
    <property type="entry name" value="WH-like_DNA-bd_sf"/>
</dbReference>
<dbReference type="PANTHER" id="PTHR30514:SF10">
    <property type="entry name" value="MURR_RPIR FAMILY TRANSCRIPTIONAL REGULATOR"/>
    <property type="match status" value="1"/>
</dbReference>
<feature type="domain" description="SIS" evidence="5">
    <location>
        <begin position="117"/>
        <end position="256"/>
    </location>
</feature>
<evidence type="ECO:0000313" key="6">
    <source>
        <dbReference type="EMBL" id="SSC13879.1"/>
    </source>
</evidence>
<dbReference type="GO" id="GO:0003677">
    <property type="term" value="F:DNA binding"/>
    <property type="evidence" value="ECO:0007669"/>
    <property type="project" value="UniProtKB-KW"/>
</dbReference>
<evidence type="ECO:0000256" key="3">
    <source>
        <dbReference type="ARBA" id="ARBA00023163"/>
    </source>
</evidence>
<evidence type="ECO:0000259" key="4">
    <source>
        <dbReference type="PROSITE" id="PS51071"/>
    </source>
</evidence>
<evidence type="ECO:0000256" key="1">
    <source>
        <dbReference type="ARBA" id="ARBA00023015"/>
    </source>
</evidence>
<accession>A0A7Z7LGV2</accession>
<dbReference type="SUPFAM" id="SSF53697">
    <property type="entry name" value="SIS domain"/>
    <property type="match status" value="1"/>
</dbReference>
<feature type="domain" description="HTH rpiR-type" evidence="4">
    <location>
        <begin position="2"/>
        <end position="78"/>
    </location>
</feature>
<dbReference type="PROSITE" id="PS51071">
    <property type="entry name" value="HTH_RPIR"/>
    <property type="match status" value="1"/>
</dbReference>
<evidence type="ECO:0000313" key="7">
    <source>
        <dbReference type="Proteomes" id="UP000250796"/>
    </source>
</evidence>
<dbReference type="Gene3D" id="3.40.50.10490">
    <property type="entry name" value="Glucose-6-phosphate isomerase like protein, domain 1"/>
    <property type="match status" value="1"/>
</dbReference>
<dbReference type="InterPro" id="IPR035472">
    <property type="entry name" value="RpiR-like_SIS"/>
</dbReference>
<dbReference type="InterPro" id="IPR001347">
    <property type="entry name" value="SIS_dom"/>
</dbReference>
<sequence length="276" mass="31287">MGNLLQSYNENLHLLTPTEERILDYMISNPEKCLECTINELSKILKVSQSMIVKAARKLGYSGFTGLKLVIAGELNILVRREKSPVLLKDLRSYEELSSETIREAYSHLSEDRLSLAAASLKEAENIDIYSFGFDSVAGYDLYLKMLQSGKRVRHLENGYEQIISASNLYRDSIVVAISGTGMSGDLADALEFARKSGAGVITVAPENSKLCNYSDVNLESYYSRLVFPEGGLITRIVQLLIVDILYMRFLELCGEEFEERYRKFKEALDYKRRKK</sequence>
<keyword evidence="2" id="KW-0238">DNA-binding</keyword>
<protein>
    <submittedName>
        <fullName evidence="6">Transcriptional regulator, RpiR family</fullName>
    </submittedName>
</protein>
<dbReference type="AlphaFoldDB" id="A0A7Z7LGV2"/>
<name>A0A7Z7LGV2_9BACT</name>
<keyword evidence="1" id="KW-0805">Transcription regulation</keyword>
<gene>
    <name evidence="6" type="ORF">MESINF_2439</name>
</gene>
<dbReference type="SUPFAM" id="SSF46689">
    <property type="entry name" value="Homeodomain-like"/>
    <property type="match status" value="1"/>
</dbReference>
<keyword evidence="7" id="KW-1185">Reference proteome</keyword>
<dbReference type="CDD" id="cd05013">
    <property type="entry name" value="SIS_RpiR"/>
    <property type="match status" value="1"/>
</dbReference>
<dbReference type="PROSITE" id="PS51464">
    <property type="entry name" value="SIS"/>
    <property type="match status" value="1"/>
</dbReference>
<dbReference type="GO" id="GO:0097367">
    <property type="term" value="F:carbohydrate derivative binding"/>
    <property type="evidence" value="ECO:0007669"/>
    <property type="project" value="InterPro"/>
</dbReference>
<dbReference type="RefSeq" id="WP_169700028.1">
    <property type="nucleotide sequence ID" value="NZ_LS974202.1"/>
</dbReference>
<dbReference type="PANTHER" id="PTHR30514">
    <property type="entry name" value="GLUCOKINASE"/>
    <property type="match status" value="1"/>
</dbReference>
<dbReference type="InterPro" id="IPR000281">
    <property type="entry name" value="HTH_RpiR"/>
</dbReference>
<dbReference type="Gene3D" id="1.10.10.10">
    <property type="entry name" value="Winged helix-like DNA-binding domain superfamily/Winged helix DNA-binding domain"/>
    <property type="match status" value="1"/>
</dbReference>
<evidence type="ECO:0000259" key="5">
    <source>
        <dbReference type="PROSITE" id="PS51464"/>
    </source>
</evidence>
<dbReference type="InterPro" id="IPR046348">
    <property type="entry name" value="SIS_dom_sf"/>
</dbReference>
<dbReference type="EMBL" id="LS974202">
    <property type="protein sequence ID" value="SSC13879.1"/>
    <property type="molecule type" value="Genomic_DNA"/>
</dbReference>
<dbReference type="Pfam" id="PF01418">
    <property type="entry name" value="HTH_6"/>
    <property type="match status" value="1"/>
</dbReference>
<dbReference type="InterPro" id="IPR009057">
    <property type="entry name" value="Homeodomain-like_sf"/>
</dbReference>
<proteinExistence type="predicted"/>
<dbReference type="KEGG" id="minf:MESINF_2439"/>
<dbReference type="GO" id="GO:1901135">
    <property type="term" value="P:carbohydrate derivative metabolic process"/>
    <property type="evidence" value="ECO:0007669"/>
    <property type="project" value="InterPro"/>
</dbReference>
<reference evidence="6 7" key="1">
    <citation type="submission" date="2017-01" db="EMBL/GenBank/DDBJ databases">
        <authorList>
            <person name="Erauso G."/>
        </authorList>
    </citation>
    <scope>NUCLEOTIDE SEQUENCE [LARGE SCALE GENOMIC DNA]</scope>
    <source>
        <strain evidence="6">MESINF1</strain>
    </source>
</reference>
<keyword evidence="3" id="KW-0804">Transcription</keyword>
<dbReference type="Proteomes" id="UP000250796">
    <property type="component" value="Chromosome MESINF"/>
</dbReference>